<organism evidence="4 5">
    <name type="scientific">Proteiniphilum saccharofermentans</name>
    <dbReference type="NCBI Taxonomy" id="1642647"/>
    <lineage>
        <taxon>Bacteria</taxon>
        <taxon>Pseudomonadati</taxon>
        <taxon>Bacteroidota</taxon>
        <taxon>Bacteroidia</taxon>
        <taxon>Bacteroidales</taxon>
        <taxon>Dysgonomonadaceae</taxon>
        <taxon>Proteiniphilum</taxon>
    </lineage>
</organism>
<dbReference type="Gene3D" id="3.40.50.300">
    <property type="entry name" value="P-loop containing nucleotide triphosphate hydrolases"/>
    <property type="match status" value="1"/>
</dbReference>
<dbReference type="Pfam" id="PF01926">
    <property type="entry name" value="MMR_HSR1"/>
    <property type="match status" value="1"/>
</dbReference>
<evidence type="ECO:0000313" key="4">
    <source>
        <dbReference type="EMBL" id="SCD21807.1"/>
    </source>
</evidence>
<sequence length="384" mass="42500">MLTGQDISIVSNFPGTTTDPVKKSVEIFNIGPAILIDTAGIDDLGEIGNKKIRKSQEVIRKVDCAILLIAGNQFGDYEVQLIEQFKKNEVPYLFAHNKNDIDKIAAITVTAIKQHSNAEIIDFSTINPADKDRLITALKRIIPATAFQRSSLIGDLVRPKDVVLLVTPIDSEAPEGRMILPQNQTIRDALDNQCVTVVVRESEIPDFLQLGIKPALAITDSSVFGIVAEALPEEIPLTSFSILFARMKGNFTAFLEGTPHISRLKDGDHILLLESCTHQTSCDDIGRVKIPKLLQQFTGKRLHFTVVSGLSELPSNIRNFSLVIQCGGCMITRKQLLNRLHPFIQQGVPVTNYGMVLAYIHGIFRRATKMLEKEPVNLPLFPDN</sequence>
<dbReference type="Proteomes" id="UP000187464">
    <property type="component" value="Chromosome I"/>
</dbReference>
<dbReference type="STRING" id="1642647.PSM36_3018"/>
<accession>A0A1R3TB19</accession>
<dbReference type="EMBL" id="LT605205">
    <property type="protein sequence ID" value="SCD21807.1"/>
    <property type="molecule type" value="Genomic_DNA"/>
</dbReference>
<dbReference type="InterPro" id="IPR023873">
    <property type="entry name" value="FeFe-hyd_GTPase_HydF"/>
</dbReference>
<dbReference type="Pfam" id="PF18133">
    <property type="entry name" value="HydF_tetramer"/>
    <property type="match status" value="1"/>
</dbReference>
<keyword evidence="5" id="KW-1185">Reference proteome</keyword>
<dbReference type="InterPro" id="IPR027417">
    <property type="entry name" value="P-loop_NTPase"/>
</dbReference>
<proteinExistence type="predicted"/>
<dbReference type="AlphaFoldDB" id="A0A1R3TB19"/>
<dbReference type="InterPro" id="IPR006073">
    <property type="entry name" value="GTP-bd"/>
</dbReference>
<dbReference type="NCBIfam" id="TIGR03918">
    <property type="entry name" value="GTP_HydF"/>
    <property type="match status" value="1"/>
</dbReference>
<dbReference type="InterPro" id="IPR040644">
    <property type="entry name" value="HydF_tetramer"/>
</dbReference>
<evidence type="ECO:0000259" key="3">
    <source>
        <dbReference type="Pfam" id="PF18133"/>
    </source>
</evidence>
<dbReference type="PANTHER" id="PTHR42714:SF6">
    <property type="entry name" value="TRANSLATION INITIATION FACTOR IF-2"/>
    <property type="match status" value="1"/>
</dbReference>
<evidence type="ECO:0000313" key="5">
    <source>
        <dbReference type="Proteomes" id="UP000187464"/>
    </source>
</evidence>
<dbReference type="GO" id="GO:0005737">
    <property type="term" value="C:cytoplasm"/>
    <property type="evidence" value="ECO:0007669"/>
    <property type="project" value="TreeGrafter"/>
</dbReference>
<reference evidence="4 5" key="1">
    <citation type="submission" date="2016-08" db="EMBL/GenBank/DDBJ databases">
        <authorList>
            <person name="Seilhamer J.J."/>
        </authorList>
    </citation>
    <scope>NUCLEOTIDE SEQUENCE [LARGE SCALE GENOMIC DNA]</scope>
    <source>
        <strain evidence="4">M3/6</strain>
    </source>
</reference>
<feature type="domain" description="Hydrogen maturase F dimerization" evidence="2">
    <location>
        <begin position="152"/>
        <end position="249"/>
    </location>
</feature>
<dbReference type="InterPro" id="IPR005225">
    <property type="entry name" value="Small_GTP-bd"/>
</dbReference>
<feature type="domain" description="G" evidence="1">
    <location>
        <begin position="2"/>
        <end position="98"/>
    </location>
</feature>
<dbReference type="GO" id="GO:0030488">
    <property type="term" value="P:tRNA methylation"/>
    <property type="evidence" value="ECO:0007669"/>
    <property type="project" value="TreeGrafter"/>
</dbReference>
<dbReference type="PANTHER" id="PTHR42714">
    <property type="entry name" value="TRNA MODIFICATION GTPASE GTPBP3"/>
    <property type="match status" value="1"/>
</dbReference>
<dbReference type="SUPFAM" id="SSF52540">
    <property type="entry name" value="P-loop containing nucleoside triphosphate hydrolases"/>
    <property type="match status" value="1"/>
</dbReference>
<dbReference type="Pfam" id="PF18128">
    <property type="entry name" value="HydF_dimer"/>
    <property type="match status" value="1"/>
</dbReference>
<evidence type="ECO:0000259" key="2">
    <source>
        <dbReference type="Pfam" id="PF18128"/>
    </source>
</evidence>
<dbReference type="GO" id="GO:0002098">
    <property type="term" value="P:tRNA wobble uridine modification"/>
    <property type="evidence" value="ECO:0007669"/>
    <property type="project" value="TreeGrafter"/>
</dbReference>
<feature type="domain" description="Hydrogen maturase F tetramerization" evidence="3">
    <location>
        <begin position="253"/>
        <end position="369"/>
    </location>
</feature>
<dbReference type="NCBIfam" id="TIGR00231">
    <property type="entry name" value="small_GTP"/>
    <property type="match status" value="1"/>
</dbReference>
<dbReference type="KEGG" id="psac:PSM36_3018"/>
<name>A0A1R3TB19_9BACT</name>
<dbReference type="GO" id="GO:0005525">
    <property type="term" value="F:GTP binding"/>
    <property type="evidence" value="ECO:0007669"/>
    <property type="project" value="InterPro"/>
</dbReference>
<dbReference type="InterPro" id="IPR041606">
    <property type="entry name" value="HydF_dimer"/>
</dbReference>
<protein>
    <submittedName>
        <fullName evidence="4">Small GTP-binding protein</fullName>
    </submittedName>
</protein>
<dbReference type="Gene3D" id="3.40.50.11410">
    <property type="match status" value="1"/>
</dbReference>
<gene>
    <name evidence="4" type="ORF">PSM36_3018</name>
</gene>
<dbReference type="Gene3D" id="3.40.50.11420">
    <property type="match status" value="1"/>
</dbReference>
<evidence type="ECO:0000259" key="1">
    <source>
        <dbReference type="Pfam" id="PF01926"/>
    </source>
</evidence>